<proteinExistence type="inferred from homology"/>
<keyword evidence="7 11" id="KW-1133">Transmembrane helix</keyword>
<evidence type="ECO:0000256" key="1">
    <source>
        <dbReference type="ARBA" id="ARBA00004019"/>
    </source>
</evidence>
<protein>
    <recommendedName>
        <fullName evidence="11">Protoheme IX farnesyltransferase</fullName>
        <ecNumber evidence="11">2.5.1.141</ecNumber>
    </recommendedName>
    <alternativeName>
        <fullName evidence="11">Heme B farnesyltransferase</fullName>
    </alternativeName>
    <alternativeName>
        <fullName evidence="11">Heme O synthase</fullName>
    </alternativeName>
</protein>
<feature type="transmembrane region" description="Helical" evidence="11">
    <location>
        <begin position="99"/>
        <end position="119"/>
    </location>
</feature>
<comment type="function">
    <text evidence="1 11">Converts heme B (protoheme IX) to heme O by substitution of the vinyl group on carbon 2 of heme B porphyrin ring with a hydroxyethyl farnesyl side group.</text>
</comment>
<feature type="transmembrane region" description="Helical" evidence="11">
    <location>
        <begin position="287"/>
        <end position="306"/>
    </location>
</feature>
<sequence length="307" mass="33565">MSSNPVNVNSRNLLSNLIEVSKPSIIYLLDFVAISALLIAYYGFPNYVATPISFTIVVGLLIAGTLSSAGSAALNCYIDRDIDIKMARTKNRSSATGQLSANIILTYGIVMIGLAAVVSTIFLNLLTTGMILLGSFFYVFIYSIWLKRRTTWNIVIGGFAGSAAAFAGWTAITGQLNLVAVLMGILVFVWTPSHFWALALLKDDDYTEAGIPMLPVVVGKLKAARYTVVNTLLLIPFSLVFLLFGFGYVYLIISVIFGALLLYTNIKLLQNPSDKKVALTAFKFSSPYLAIIFIALLLDVFFRFPIF</sequence>
<feature type="transmembrane region" description="Helical" evidence="11">
    <location>
        <begin position="25"/>
        <end position="44"/>
    </location>
</feature>
<dbReference type="InterPro" id="IPR006369">
    <property type="entry name" value="Protohaem_IX_farnesylTrfase"/>
</dbReference>
<evidence type="ECO:0000256" key="8">
    <source>
        <dbReference type="ARBA" id="ARBA00023133"/>
    </source>
</evidence>
<dbReference type="InterPro" id="IPR000537">
    <property type="entry name" value="UbiA_prenyltransferase"/>
</dbReference>
<evidence type="ECO:0000313" key="12">
    <source>
        <dbReference type="EMBL" id="AIF19365.1"/>
    </source>
</evidence>
<dbReference type="PANTHER" id="PTHR43448">
    <property type="entry name" value="PROTOHEME IX FARNESYLTRANSFERASE, MITOCHONDRIAL"/>
    <property type="match status" value="1"/>
</dbReference>
<organism evidence="12">
    <name type="scientific">uncultured marine thaumarchaeote KM3_86_F11</name>
    <dbReference type="NCBI Taxonomy" id="1456322"/>
    <lineage>
        <taxon>Archaea</taxon>
        <taxon>Nitrososphaerota</taxon>
        <taxon>environmental samples</taxon>
    </lineage>
</organism>
<comment type="pathway">
    <text evidence="3 11">Porphyrin-containing compound metabolism; heme O biosynthesis; heme O from protoheme: step 1/1.</text>
</comment>
<evidence type="ECO:0000256" key="10">
    <source>
        <dbReference type="ARBA" id="ARBA00047690"/>
    </source>
</evidence>
<keyword evidence="6 11" id="KW-0812">Transmembrane</keyword>
<evidence type="ECO:0000256" key="2">
    <source>
        <dbReference type="ARBA" id="ARBA00004651"/>
    </source>
</evidence>
<dbReference type="NCBIfam" id="TIGR01473">
    <property type="entry name" value="cyoE_ctaB"/>
    <property type="match status" value="1"/>
</dbReference>
<dbReference type="GO" id="GO:0005886">
    <property type="term" value="C:plasma membrane"/>
    <property type="evidence" value="ECO:0007669"/>
    <property type="project" value="UniProtKB-SubCell"/>
</dbReference>
<dbReference type="NCBIfam" id="NF003349">
    <property type="entry name" value="PRK04375.1-2"/>
    <property type="match status" value="1"/>
</dbReference>
<evidence type="ECO:0000256" key="6">
    <source>
        <dbReference type="ARBA" id="ARBA00022692"/>
    </source>
</evidence>
<evidence type="ECO:0000256" key="9">
    <source>
        <dbReference type="ARBA" id="ARBA00023136"/>
    </source>
</evidence>
<dbReference type="CDD" id="cd13957">
    <property type="entry name" value="PT_UbiA_Cox10"/>
    <property type="match status" value="1"/>
</dbReference>
<dbReference type="AlphaFoldDB" id="A0A075HUS1"/>
<dbReference type="UniPathway" id="UPA00834">
    <property type="reaction ID" value="UER00712"/>
</dbReference>
<dbReference type="PROSITE" id="PS00943">
    <property type="entry name" value="UBIA"/>
    <property type="match status" value="1"/>
</dbReference>
<dbReference type="GO" id="GO:0048034">
    <property type="term" value="P:heme O biosynthetic process"/>
    <property type="evidence" value="ECO:0007669"/>
    <property type="project" value="UniProtKB-UniRule"/>
</dbReference>
<evidence type="ECO:0000256" key="5">
    <source>
        <dbReference type="ARBA" id="ARBA00022679"/>
    </source>
</evidence>
<evidence type="ECO:0000256" key="11">
    <source>
        <dbReference type="HAMAP-Rule" id="MF_00154"/>
    </source>
</evidence>
<feature type="transmembrane region" description="Helical" evidence="11">
    <location>
        <begin position="248"/>
        <end position="266"/>
    </location>
</feature>
<feature type="transmembrane region" description="Helical" evidence="11">
    <location>
        <begin position="178"/>
        <end position="202"/>
    </location>
</feature>
<comment type="similarity">
    <text evidence="11">Belongs to the UbiA prenyltransferase family. Protoheme IX farnesyltransferase subfamily.</text>
</comment>
<reference evidence="12" key="1">
    <citation type="journal article" date="2014" name="Genome Biol. Evol.">
        <title>Pangenome evidence for extensive interdomain horizontal transfer affecting lineage core and shell genes in uncultured planktonic thaumarchaeota and euryarchaeota.</title>
        <authorList>
            <person name="Deschamps P."/>
            <person name="Zivanovic Y."/>
            <person name="Moreira D."/>
            <person name="Rodriguez-Valera F."/>
            <person name="Lopez-Garcia P."/>
        </authorList>
    </citation>
    <scope>NUCLEOTIDE SEQUENCE</scope>
</reference>
<keyword evidence="9 11" id="KW-0472">Membrane</keyword>
<feature type="transmembrane region" description="Helical" evidence="11">
    <location>
        <begin position="125"/>
        <end position="145"/>
    </location>
</feature>
<dbReference type="InterPro" id="IPR030470">
    <property type="entry name" value="UbiA_prenylTrfase_CS"/>
</dbReference>
<keyword evidence="11" id="KW-1003">Cell membrane</keyword>
<dbReference type="EC" id="2.5.1.141" evidence="11"/>
<comment type="catalytic activity">
    <reaction evidence="10 11">
        <text>heme b + (2E,6E)-farnesyl diphosphate + H2O = Fe(II)-heme o + diphosphate</text>
        <dbReference type="Rhea" id="RHEA:28070"/>
        <dbReference type="ChEBI" id="CHEBI:15377"/>
        <dbReference type="ChEBI" id="CHEBI:33019"/>
        <dbReference type="ChEBI" id="CHEBI:60344"/>
        <dbReference type="ChEBI" id="CHEBI:60530"/>
        <dbReference type="ChEBI" id="CHEBI:175763"/>
        <dbReference type="EC" id="2.5.1.141"/>
    </reaction>
</comment>
<dbReference type="InterPro" id="IPR044878">
    <property type="entry name" value="UbiA_sf"/>
</dbReference>
<name>A0A075HUS1_9ARCH</name>
<keyword evidence="5 11" id="KW-0808">Transferase</keyword>
<evidence type="ECO:0000256" key="3">
    <source>
        <dbReference type="ARBA" id="ARBA00004919"/>
    </source>
</evidence>
<evidence type="ECO:0000256" key="7">
    <source>
        <dbReference type="ARBA" id="ARBA00022989"/>
    </source>
</evidence>
<dbReference type="PANTHER" id="PTHR43448:SF2">
    <property type="entry name" value="PROTOHEME IX FARNESYLTRANSFERASE, MITOCHONDRIAL"/>
    <property type="match status" value="1"/>
</dbReference>
<comment type="subcellular location">
    <subcellularLocation>
        <location evidence="2 11">Cell membrane</location>
        <topology evidence="2 11">Multi-pass membrane protein</topology>
    </subcellularLocation>
</comment>
<keyword evidence="8 11" id="KW-0350">Heme biosynthesis</keyword>
<accession>A0A075HUS1</accession>
<dbReference type="Gene3D" id="1.10.357.140">
    <property type="entry name" value="UbiA prenyltransferase"/>
    <property type="match status" value="1"/>
</dbReference>
<dbReference type="Gene3D" id="1.20.120.1780">
    <property type="entry name" value="UbiA prenyltransferase"/>
    <property type="match status" value="1"/>
</dbReference>
<comment type="similarity">
    <text evidence="4">In the C-terminal section; belongs to the UbiA prenyltransferase family. Protoheme IX farnesyltransferase subfamily.</text>
</comment>
<feature type="transmembrane region" description="Helical" evidence="11">
    <location>
        <begin position="56"/>
        <end position="78"/>
    </location>
</feature>
<dbReference type="HAMAP" id="MF_00154">
    <property type="entry name" value="CyoE_CtaB"/>
    <property type="match status" value="1"/>
</dbReference>
<dbReference type="EMBL" id="KF901136">
    <property type="protein sequence ID" value="AIF19365.1"/>
    <property type="molecule type" value="Genomic_DNA"/>
</dbReference>
<comment type="miscellaneous">
    <text evidence="11">Carbon 2 of the heme B porphyrin ring is defined according to the Fischer nomenclature.</text>
</comment>
<dbReference type="GO" id="GO:0008495">
    <property type="term" value="F:protoheme IX farnesyltransferase activity"/>
    <property type="evidence" value="ECO:0007669"/>
    <property type="project" value="UniProtKB-UniRule"/>
</dbReference>
<feature type="transmembrane region" description="Helical" evidence="11">
    <location>
        <begin position="152"/>
        <end position="172"/>
    </location>
</feature>
<evidence type="ECO:0000256" key="4">
    <source>
        <dbReference type="ARBA" id="ARBA00010223"/>
    </source>
</evidence>
<dbReference type="Pfam" id="PF01040">
    <property type="entry name" value="UbiA"/>
    <property type="match status" value="1"/>
</dbReference>
<gene>
    <name evidence="12" type="primary">cyoE</name>
    <name evidence="11" type="synonym">ctaB</name>
</gene>